<dbReference type="InterPro" id="IPR006015">
    <property type="entry name" value="Universal_stress_UspA"/>
</dbReference>
<evidence type="ECO:0000259" key="2">
    <source>
        <dbReference type="Pfam" id="PF00582"/>
    </source>
</evidence>
<comment type="similarity">
    <text evidence="1">Belongs to the universal stress protein A family.</text>
</comment>
<dbReference type="RefSeq" id="WP_014797792.1">
    <property type="nucleotide sequence ID" value="NC_018018.1"/>
</dbReference>
<dbReference type="CDD" id="cd00293">
    <property type="entry name" value="USP-like"/>
    <property type="match status" value="1"/>
</dbReference>
<dbReference type="PANTHER" id="PTHR46268">
    <property type="entry name" value="STRESS RESPONSE PROTEIN NHAX"/>
    <property type="match status" value="1"/>
</dbReference>
<dbReference type="Gene3D" id="3.40.50.620">
    <property type="entry name" value="HUPs"/>
    <property type="match status" value="2"/>
</dbReference>
<evidence type="ECO:0000313" key="3">
    <source>
        <dbReference type="EMBL" id="AFM04341.1"/>
    </source>
</evidence>
<sequence>MQKILVPVDFSKPSEAALKYALDFAQVIGAEVILLHVACAPLPPATNYHLHVGLLKEEVEKGKAKLNEYITQFSELNYVNGSGKLKITPILESEDGIIPSIEKISKEQGAFLVVMGTHGMTRAEEVLLGSVTADIIASKDTPAVLAVPNHAIFSAWQRIVYAADFSEKDKKVIDILLELASYFPEARVDYLHVSNDKERDEDIDRLYYLKKTFKDIPVSMLDFRFRENKDLDEGIDSYLDNYETSVLVMLTQHRSFFESLWHRSKAKEISFHTEVPLLVLKTTNLH</sequence>
<dbReference type="eggNOG" id="COG0589">
    <property type="taxonomic scope" value="Bacteria"/>
</dbReference>
<dbReference type="OrthoDB" id="1522603at2"/>
<dbReference type="Proteomes" id="UP000006054">
    <property type="component" value="Chromosome"/>
</dbReference>
<evidence type="ECO:0000256" key="1">
    <source>
        <dbReference type="ARBA" id="ARBA00008791"/>
    </source>
</evidence>
<reference evidence="4" key="1">
    <citation type="submission" date="2012-06" db="EMBL/GenBank/DDBJ databases">
        <title>The complete genome of Flexibacter litoralis DSM 6794.</title>
        <authorList>
            <person name="Lucas S."/>
            <person name="Copeland A."/>
            <person name="Lapidus A."/>
            <person name="Glavina del Rio T."/>
            <person name="Dalin E."/>
            <person name="Tice H."/>
            <person name="Bruce D."/>
            <person name="Goodwin L."/>
            <person name="Pitluck S."/>
            <person name="Peters L."/>
            <person name="Ovchinnikova G."/>
            <person name="Lu M."/>
            <person name="Kyrpides N."/>
            <person name="Mavromatis K."/>
            <person name="Ivanova N."/>
            <person name="Brettin T."/>
            <person name="Detter J.C."/>
            <person name="Han C."/>
            <person name="Larimer F."/>
            <person name="Land M."/>
            <person name="Hauser L."/>
            <person name="Markowitz V."/>
            <person name="Cheng J.-F."/>
            <person name="Hugenholtz P."/>
            <person name="Woyke T."/>
            <person name="Wu D."/>
            <person name="Spring S."/>
            <person name="Lang E."/>
            <person name="Kopitz M."/>
            <person name="Brambilla E."/>
            <person name="Klenk H.-P."/>
            <person name="Eisen J.A."/>
        </authorList>
    </citation>
    <scope>NUCLEOTIDE SEQUENCE [LARGE SCALE GENOMIC DNA]</scope>
    <source>
        <strain evidence="4">ATCC 23117 / DSM 6794 / NBRC 15988 / NCIMB 1366 / Sio-4</strain>
    </source>
</reference>
<protein>
    <submittedName>
        <fullName evidence="3">Universal stress protein UspA-like protein</fullName>
    </submittedName>
</protein>
<dbReference type="PANTHER" id="PTHR46268:SF6">
    <property type="entry name" value="UNIVERSAL STRESS PROTEIN UP12"/>
    <property type="match status" value="1"/>
</dbReference>
<proteinExistence type="inferred from homology"/>
<name>I4AK56_BERLS</name>
<organism evidence="3 4">
    <name type="scientific">Bernardetia litoralis (strain ATCC 23117 / DSM 6794 / NBRC 15988 / NCIMB 1366 / Fx l1 / Sio-4)</name>
    <name type="common">Flexibacter litoralis</name>
    <dbReference type="NCBI Taxonomy" id="880071"/>
    <lineage>
        <taxon>Bacteria</taxon>
        <taxon>Pseudomonadati</taxon>
        <taxon>Bacteroidota</taxon>
        <taxon>Cytophagia</taxon>
        <taxon>Cytophagales</taxon>
        <taxon>Bernardetiaceae</taxon>
        <taxon>Bernardetia</taxon>
    </lineage>
</organism>
<keyword evidence="4" id="KW-1185">Reference proteome</keyword>
<dbReference type="InterPro" id="IPR006016">
    <property type="entry name" value="UspA"/>
</dbReference>
<accession>I4AK56</accession>
<evidence type="ECO:0000313" key="4">
    <source>
        <dbReference type="Proteomes" id="UP000006054"/>
    </source>
</evidence>
<dbReference type="HOGENOM" id="CLU_049301_2_4_10"/>
<dbReference type="Pfam" id="PF00582">
    <property type="entry name" value="Usp"/>
    <property type="match status" value="1"/>
</dbReference>
<dbReference type="InterPro" id="IPR014729">
    <property type="entry name" value="Rossmann-like_a/b/a_fold"/>
</dbReference>
<dbReference type="SUPFAM" id="SSF52402">
    <property type="entry name" value="Adenine nucleotide alpha hydrolases-like"/>
    <property type="match status" value="2"/>
</dbReference>
<feature type="domain" description="UspA" evidence="2">
    <location>
        <begin position="1"/>
        <end position="142"/>
    </location>
</feature>
<dbReference type="AlphaFoldDB" id="I4AK56"/>
<gene>
    <name evidence="3" type="ordered locus">Fleli_1956</name>
</gene>
<dbReference type="EMBL" id="CP003345">
    <property type="protein sequence ID" value="AFM04341.1"/>
    <property type="molecule type" value="Genomic_DNA"/>
</dbReference>
<dbReference type="KEGG" id="fli:Fleli_1956"/>
<dbReference type="STRING" id="880071.Fleli_1956"/>
<dbReference type="PRINTS" id="PR01438">
    <property type="entry name" value="UNVRSLSTRESS"/>
</dbReference>